<evidence type="ECO:0000256" key="8">
    <source>
        <dbReference type="ARBA" id="ARBA00023159"/>
    </source>
</evidence>
<dbReference type="Gene3D" id="3.40.630.30">
    <property type="match status" value="1"/>
</dbReference>
<dbReference type="EMBL" id="DS113385">
    <property type="protein sequence ID" value="EAY08089.1"/>
    <property type="molecule type" value="Genomic_DNA"/>
</dbReference>
<evidence type="ECO:0000256" key="5">
    <source>
        <dbReference type="ARBA" id="ARBA00022853"/>
    </source>
</evidence>
<dbReference type="VEuPathDB" id="TrichDB:TVAGG3_0803720"/>
<dbReference type="EC" id="2.3.1.48" evidence="3"/>
<dbReference type="SUPFAM" id="SSF55729">
    <property type="entry name" value="Acyl-CoA N-acyltransferases (Nat)"/>
    <property type="match status" value="1"/>
</dbReference>
<dbReference type="SMART" id="SM00297">
    <property type="entry name" value="BROMO"/>
    <property type="match status" value="1"/>
</dbReference>
<dbReference type="PANTHER" id="PTHR45750">
    <property type="entry name" value="GH11602P"/>
    <property type="match status" value="1"/>
</dbReference>
<comment type="similarity">
    <text evidence="2">Belongs to the acetyltransferase family. GCN5 subfamily.</text>
</comment>
<dbReference type="PANTHER" id="PTHR45750:SF3">
    <property type="entry name" value="HISTONE ACETYLTRANSFERASE"/>
    <property type="match status" value="1"/>
</dbReference>
<evidence type="ECO:0000256" key="7">
    <source>
        <dbReference type="ARBA" id="ARBA00023117"/>
    </source>
</evidence>
<dbReference type="PRINTS" id="PR00503">
    <property type="entry name" value="BROMODOMAIN"/>
</dbReference>
<proteinExistence type="inferred from homology"/>
<dbReference type="InterPro" id="IPR016181">
    <property type="entry name" value="Acyl_CoA_acyltransferase"/>
</dbReference>
<dbReference type="eggNOG" id="KOG1472">
    <property type="taxonomic scope" value="Eukaryota"/>
</dbReference>
<dbReference type="InterPro" id="IPR000182">
    <property type="entry name" value="GNAT_dom"/>
</dbReference>
<protein>
    <recommendedName>
        <fullName evidence="3">histone acetyltransferase</fullName>
        <ecNumber evidence="3">2.3.1.48</ecNumber>
    </recommendedName>
</protein>
<keyword evidence="16" id="KW-1185">Reference proteome</keyword>
<dbReference type="KEGG" id="tva:4765984"/>
<comment type="subcellular location">
    <subcellularLocation>
        <location evidence="1">Nucleus</location>
    </subcellularLocation>
</comment>
<evidence type="ECO:0000313" key="15">
    <source>
        <dbReference type="EMBL" id="EAY08089.1"/>
    </source>
</evidence>
<evidence type="ECO:0000256" key="6">
    <source>
        <dbReference type="ARBA" id="ARBA00023015"/>
    </source>
</evidence>
<name>A2EGV5_TRIV3</name>
<accession>A2EGV5</accession>
<evidence type="ECO:0000313" key="16">
    <source>
        <dbReference type="Proteomes" id="UP000001542"/>
    </source>
</evidence>
<evidence type="ECO:0000256" key="2">
    <source>
        <dbReference type="ARBA" id="ARBA00008607"/>
    </source>
</evidence>
<evidence type="ECO:0000256" key="4">
    <source>
        <dbReference type="ARBA" id="ARBA00022679"/>
    </source>
</evidence>
<evidence type="ECO:0000256" key="1">
    <source>
        <dbReference type="ARBA" id="ARBA00004123"/>
    </source>
</evidence>
<keyword evidence="5" id="KW-0156">Chromatin regulator</keyword>
<keyword evidence="8" id="KW-0010">Activator</keyword>
<dbReference type="SMR" id="A2EGV5"/>
<keyword evidence="9" id="KW-0804">Transcription</keyword>
<evidence type="ECO:0000256" key="3">
    <source>
        <dbReference type="ARBA" id="ARBA00013184"/>
    </source>
</evidence>
<dbReference type="InterPro" id="IPR018359">
    <property type="entry name" value="Bromodomain_CS"/>
</dbReference>
<dbReference type="PROSITE" id="PS00633">
    <property type="entry name" value="BROMODOMAIN_1"/>
    <property type="match status" value="1"/>
</dbReference>
<dbReference type="GO" id="GO:0006338">
    <property type="term" value="P:chromatin remodeling"/>
    <property type="evidence" value="ECO:0000318"/>
    <property type="project" value="GO_Central"/>
</dbReference>
<dbReference type="Pfam" id="PF00439">
    <property type="entry name" value="Bromodomain"/>
    <property type="match status" value="1"/>
</dbReference>
<dbReference type="GO" id="GO:0000123">
    <property type="term" value="C:histone acetyltransferase complex"/>
    <property type="evidence" value="ECO:0000318"/>
    <property type="project" value="GO_Central"/>
</dbReference>
<dbReference type="PROSITE" id="PS51186">
    <property type="entry name" value="GNAT"/>
    <property type="match status" value="1"/>
</dbReference>
<keyword evidence="10" id="KW-0539">Nucleus</keyword>
<dbReference type="STRING" id="5722.A2EGV5"/>
<feature type="domain" description="N-acetyltransferase" evidence="14">
    <location>
        <begin position="57"/>
        <end position="199"/>
    </location>
</feature>
<dbReference type="GO" id="GO:0005634">
    <property type="term" value="C:nucleus"/>
    <property type="evidence" value="ECO:0007669"/>
    <property type="project" value="UniProtKB-SubCell"/>
</dbReference>
<keyword evidence="7 12" id="KW-0103">Bromodomain</keyword>
<dbReference type="SUPFAM" id="SSF47370">
    <property type="entry name" value="Bromodomain"/>
    <property type="match status" value="1"/>
</dbReference>
<evidence type="ECO:0000256" key="11">
    <source>
        <dbReference type="ARBA" id="ARBA00023315"/>
    </source>
</evidence>
<dbReference type="GO" id="GO:0045944">
    <property type="term" value="P:positive regulation of transcription by RNA polymerase II"/>
    <property type="evidence" value="ECO:0000318"/>
    <property type="project" value="GO_Central"/>
</dbReference>
<dbReference type="InterPro" id="IPR001487">
    <property type="entry name" value="Bromodomain"/>
</dbReference>
<evidence type="ECO:0000256" key="12">
    <source>
        <dbReference type="PROSITE-ProRule" id="PRU00035"/>
    </source>
</evidence>
<dbReference type="AlphaFoldDB" id="A2EGV5"/>
<dbReference type="GO" id="GO:0010484">
    <property type="term" value="F:histone H3 acetyltransferase activity"/>
    <property type="evidence" value="ECO:0000318"/>
    <property type="project" value="GO_Central"/>
</dbReference>
<organism evidence="15 16">
    <name type="scientific">Trichomonas vaginalis (strain ATCC PRA-98 / G3)</name>
    <dbReference type="NCBI Taxonomy" id="412133"/>
    <lineage>
        <taxon>Eukaryota</taxon>
        <taxon>Metamonada</taxon>
        <taxon>Parabasalia</taxon>
        <taxon>Trichomonadida</taxon>
        <taxon>Trichomonadidae</taxon>
        <taxon>Trichomonas</taxon>
    </lineage>
</organism>
<gene>
    <name evidence="15" type="ORF">TVAG_497120</name>
</gene>
<dbReference type="InParanoid" id="A2EGV5"/>
<reference evidence="15" key="2">
    <citation type="journal article" date="2007" name="Science">
        <title>Draft genome sequence of the sexually transmitted pathogen Trichomonas vaginalis.</title>
        <authorList>
            <person name="Carlton J.M."/>
            <person name="Hirt R.P."/>
            <person name="Silva J.C."/>
            <person name="Delcher A.L."/>
            <person name="Schatz M."/>
            <person name="Zhao Q."/>
            <person name="Wortman J.R."/>
            <person name="Bidwell S.L."/>
            <person name="Alsmark U.C.M."/>
            <person name="Besteiro S."/>
            <person name="Sicheritz-Ponten T."/>
            <person name="Noel C.J."/>
            <person name="Dacks J.B."/>
            <person name="Foster P.G."/>
            <person name="Simillion C."/>
            <person name="Van de Peer Y."/>
            <person name="Miranda-Saavedra D."/>
            <person name="Barton G.J."/>
            <person name="Westrop G.D."/>
            <person name="Mueller S."/>
            <person name="Dessi D."/>
            <person name="Fiori P.L."/>
            <person name="Ren Q."/>
            <person name="Paulsen I."/>
            <person name="Zhang H."/>
            <person name="Bastida-Corcuera F.D."/>
            <person name="Simoes-Barbosa A."/>
            <person name="Brown M.T."/>
            <person name="Hayes R.D."/>
            <person name="Mukherjee M."/>
            <person name="Okumura C.Y."/>
            <person name="Schneider R."/>
            <person name="Smith A.J."/>
            <person name="Vanacova S."/>
            <person name="Villalvazo M."/>
            <person name="Haas B.J."/>
            <person name="Pertea M."/>
            <person name="Feldblyum T.V."/>
            <person name="Utterback T.R."/>
            <person name="Shu C.L."/>
            <person name="Osoegawa K."/>
            <person name="de Jong P.J."/>
            <person name="Hrdy I."/>
            <person name="Horvathova L."/>
            <person name="Zubacova Z."/>
            <person name="Dolezal P."/>
            <person name="Malik S.B."/>
            <person name="Logsdon J.M. Jr."/>
            <person name="Henze K."/>
            <person name="Gupta A."/>
            <person name="Wang C.C."/>
            <person name="Dunne R.L."/>
            <person name="Upcroft J.A."/>
            <person name="Upcroft P."/>
            <person name="White O."/>
            <person name="Salzberg S.L."/>
            <person name="Tang P."/>
            <person name="Chiu C.-H."/>
            <person name="Lee Y.-S."/>
            <person name="Embley T.M."/>
            <person name="Coombs G.H."/>
            <person name="Mottram J.C."/>
            <person name="Tachezy J."/>
            <person name="Fraser-Liggett C.M."/>
            <person name="Johnson P.J."/>
        </authorList>
    </citation>
    <scope>NUCLEOTIDE SEQUENCE [LARGE SCALE GENOMIC DNA]</scope>
    <source>
        <strain evidence="15">G3</strain>
    </source>
</reference>
<evidence type="ECO:0000259" key="13">
    <source>
        <dbReference type="PROSITE" id="PS50014"/>
    </source>
</evidence>
<keyword evidence="11" id="KW-0012">Acyltransferase</keyword>
<dbReference type="Proteomes" id="UP000001542">
    <property type="component" value="Unassembled WGS sequence"/>
</dbReference>
<reference evidence="15" key="1">
    <citation type="submission" date="2006-10" db="EMBL/GenBank/DDBJ databases">
        <authorList>
            <person name="Amadeo P."/>
            <person name="Zhao Q."/>
            <person name="Wortman J."/>
            <person name="Fraser-Liggett C."/>
            <person name="Carlton J."/>
        </authorList>
    </citation>
    <scope>NUCLEOTIDE SEQUENCE</scope>
    <source>
        <strain evidence="15">G3</strain>
    </source>
</reference>
<keyword evidence="4" id="KW-0808">Transferase</keyword>
<dbReference type="PROSITE" id="PS50014">
    <property type="entry name" value="BROMODOMAIN_2"/>
    <property type="match status" value="1"/>
</dbReference>
<dbReference type="OMA" id="SEYAVHD"/>
<evidence type="ECO:0000259" key="14">
    <source>
        <dbReference type="PROSITE" id="PS51186"/>
    </source>
</evidence>
<dbReference type="Gene3D" id="1.20.920.10">
    <property type="entry name" value="Bromodomain-like"/>
    <property type="match status" value="1"/>
</dbReference>
<dbReference type="RefSeq" id="XP_001320312.1">
    <property type="nucleotide sequence ID" value="XM_001320277.1"/>
</dbReference>
<dbReference type="InterPro" id="IPR036427">
    <property type="entry name" value="Bromodomain-like_sf"/>
</dbReference>
<evidence type="ECO:0000256" key="9">
    <source>
        <dbReference type="ARBA" id="ARBA00023163"/>
    </source>
</evidence>
<keyword evidence="6" id="KW-0805">Transcription regulation</keyword>
<sequence length="395" mass="46070">MDWEGKPAWFNRPPYVSNLRIQPGLRHQSRLFTPPEPFKRPPDRFPDAQLRIAKNKSDVHPQLLIFLNDAKNLFSRQLPNMGAGYITRLVFDFNAETVLVLHRGIVTGGICSRLFPIEQFIEVVFLAVDSQFQARGYGRLVMSYLKKSILVYPFYDIIACADNDAVIFFKKQGFNDKAINMNPKRWIGRIKDYEGVTLVHCPIHQDIDYMTFPGVINKQIRFVENMIGPHFIDPPASLKNAYRGFPEAPSFASISLPEMMKMTQDRYEQTPIESDKLDNYEEKMKQQRDKMLTILSELENDPKFGYVFIRPVTEDIAPTYFDTIKNPMDFWTMRKRLIRYPDFYKRPEMFAADITLITDNCKAFNQPGTIYSSAANQLMSRFRQLYFESFPNNPI</sequence>
<dbReference type="VEuPathDB" id="TrichDB:TVAG_497120"/>
<dbReference type="OrthoDB" id="1937912at2759"/>
<evidence type="ECO:0000256" key="10">
    <source>
        <dbReference type="ARBA" id="ARBA00023242"/>
    </source>
</evidence>
<dbReference type="InterPro" id="IPR037800">
    <property type="entry name" value="GCN5"/>
</dbReference>
<feature type="domain" description="Bromo" evidence="13">
    <location>
        <begin position="300"/>
        <end position="372"/>
    </location>
</feature>